<dbReference type="Gene3D" id="1.10.357.10">
    <property type="entry name" value="Tetracycline Repressor, domain 2"/>
    <property type="match status" value="1"/>
</dbReference>
<keyword evidence="3" id="KW-1185">Reference proteome</keyword>
<organism evidence="2 3">
    <name type="scientific">Methyloceanibacter stevinii</name>
    <dbReference type="NCBI Taxonomy" id="1774970"/>
    <lineage>
        <taxon>Bacteria</taxon>
        <taxon>Pseudomonadati</taxon>
        <taxon>Pseudomonadota</taxon>
        <taxon>Alphaproteobacteria</taxon>
        <taxon>Hyphomicrobiales</taxon>
        <taxon>Hyphomicrobiaceae</taxon>
        <taxon>Methyloceanibacter</taxon>
    </lineage>
</organism>
<name>A0A1E3VTL2_9HYPH</name>
<dbReference type="Proteomes" id="UP000094172">
    <property type="component" value="Unassembled WGS sequence"/>
</dbReference>
<dbReference type="STRING" id="1774970.AUC70_13800"/>
<comment type="caution">
    <text evidence="2">The sequence shown here is derived from an EMBL/GenBank/DDBJ whole genome shotgun (WGS) entry which is preliminary data.</text>
</comment>
<sequence>MAAMSLAAKRDWGDVGLNDIAKEANLSIADLRREFVCKNEILRAFQTEVDAQVLARTKPAGPDDTVRDQVFEALMTRFEVMGPHKEALKRIAAYLRCRPGEASMFVCSRMVTQYWTLANAGAKLDGPTALVRIAGLSAVYGKAFSIWLDDDSPSLDKTMATLDRGLTNGERGMQSLEKACETVCGLVRGLKRNFGGKGKPDGKPSPESGPVPSSA</sequence>
<protein>
    <submittedName>
        <fullName evidence="2">Uncharacterized protein</fullName>
    </submittedName>
</protein>
<reference evidence="2 3" key="1">
    <citation type="journal article" date="2016" name="Environ. Microbiol.">
        <title>New Methyloceanibacter diversity from North Sea sediments includes methanotroph containing solely the soluble methane monooxygenase.</title>
        <authorList>
            <person name="Vekeman B."/>
            <person name="Kerckhof F.M."/>
            <person name="Cremers G."/>
            <person name="de Vos P."/>
            <person name="Vandamme P."/>
            <person name="Boon N."/>
            <person name="Op den Camp H.J."/>
            <person name="Heylen K."/>
        </authorList>
    </citation>
    <scope>NUCLEOTIDE SEQUENCE [LARGE SCALE GENOMIC DNA]</scope>
    <source>
        <strain evidence="2 3">R-67176</strain>
    </source>
</reference>
<feature type="region of interest" description="Disordered" evidence="1">
    <location>
        <begin position="193"/>
        <end position="215"/>
    </location>
</feature>
<proteinExistence type="predicted"/>
<dbReference type="EMBL" id="LPWE01000003">
    <property type="protein sequence ID" value="ODR96857.1"/>
    <property type="molecule type" value="Genomic_DNA"/>
</dbReference>
<dbReference type="InterPro" id="IPR009057">
    <property type="entry name" value="Homeodomain-like_sf"/>
</dbReference>
<dbReference type="AlphaFoldDB" id="A0A1E3VTL2"/>
<evidence type="ECO:0000313" key="3">
    <source>
        <dbReference type="Proteomes" id="UP000094172"/>
    </source>
</evidence>
<gene>
    <name evidence="2" type="ORF">AUC70_13800</name>
</gene>
<evidence type="ECO:0000313" key="2">
    <source>
        <dbReference type="EMBL" id="ODR96857.1"/>
    </source>
</evidence>
<dbReference type="SUPFAM" id="SSF46689">
    <property type="entry name" value="Homeodomain-like"/>
    <property type="match status" value="1"/>
</dbReference>
<accession>A0A1E3VTL2</accession>
<feature type="compositionally biased region" description="Low complexity" evidence="1">
    <location>
        <begin position="205"/>
        <end position="215"/>
    </location>
</feature>
<evidence type="ECO:0000256" key="1">
    <source>
        <dbReference type="SAM" id="MobiDB-lite"/>
    </source>
</evidence>